<dbReference type="Proteomes" id="UP000092401">
    <property type="component" value="Unassembled WGS sequence"/>
</dbReference>
<protein>
    <recommendedName>
        <fullName evidence="7">DUF433 domain-containing protein</fullName>
    </recommendedName>
</protein>
<evidence type="ECO:0000313" key="6">
    <source>
        <dbReference type="Proteomes" id="UP000092403"/>
    </source>
</evidence>
<accession>A0A150IVN4</accession>
<evidence type="ECO:0000313" key="4">
    <source>
        <dbReference type="Proteomes" id="UP000091929"/>
    </source>
</evidence>
<evidence type="ECO:0000313" key="2">
    <source>
        <dbReference type="EMBL" id="KYC48704.1"/>
    </source>
</evidence>
<dbReference type="InterPro" id="IPR007367">
    <property type="entry name" value="DUF433"/>
</dbReference>
<evidence type="ECO:0008006" key="7">
    <source>
        <dbReference type="Google" id="ProtNLM"/>
    </source>
</evidence>
<dbReference type="PANTHER" id="PTHR34849:SF3">
    <property type="entry name" value="SSR2962 PROTEIN"/>
    <property type="match status" value="1"/>
</dbReference>
<dbReference type="Pfam" id="PF04255">
    <property type="entry name" value="DUF433"/>
    <property type="match status" value="1"/>
</dbReference>
<dbReference type="InterPro" id="IPR009057">
    <property type="entry name" value="Homeodomain-like_sf"/>
</dbReference>
<dbReference type="InterPro" id="IPR036388">
    <property type="entry name" value="WH-like_DNA-bd_sf"/>
</dbReference>
<dbReference type="EMBL" id="LNGF01000001">
    <property type="protein sequence ID" value="KYC48704.1"/>
    <property type="molecule type" value="Genomic_DNA"/>
</dbReference>
<accession>A0A150J298</accession>
<dbReference type="Gene3D" id="1.10.10.10">
    <property type="entry name" value="Winged helix-like DNA-binding domain superfamily/Winged helix DNA-binding domain"/>
    <property type="match status" value="1"/>
</dbReference>
<accession>A0A150IIM6</accession>
<dbReference type="PANTHER" id="PTHR34849">
    <property type="entry name" value="SSL5025 PROTEIN"/>
    <property type="match status" value="1"/>
</dbReference>
<dbReference type="SUPFAM" id="SSF46689">
    <property type="entry name" value="Homeodomain-like"/>
    <property type="match status" value="1"/>
</dbReference>
<evidence type="ECO:0000313" key="1">
    <source>
        <dbReference type="EMBL" id="KYC44819.1"/>
    </source>
</evidence>
<dbReference type="Proteomes" id="UP000091929">
    <property type="component" value="Unassembled WGS sequence"/>
</dbReference>
<evidence type="ECO:0000313" key="3">
    <source>
        <dbReference type="EMBL" id="KYC51352.1"/>
    </source>
</evidence>
<evidence type="ECO:0000313" key="5">
    <source>
        <dbReference type="Proteomes" id="UP000092401"/>
    </source>
</evidence>
<dbReference type="Proteomes" id="UP000092403">
    <property type="component" value="Unassembled WGS sequence"/>
</dbReference>
<dbReference type="EMBL" id="LNJC01000001">
    <property type="protein sequence ID" value="KYC51352.1"/>
    <property type="molecule type" value="Genomic_DNA"/>
</dbReference>
<comment type="caution">
    <text evidence="3">The sequence shown here is derived from an EMBL/GenBank/DDBJ whole genome shotgun (WGS) entry which is preliminary data.</text>
</comment>
<dbReference type="AlphaFoldDB" id="A0A150J298"/>
<organism evidence="3 6">
    <name type="scientific">Candidatus Methanofastidiosum methylothiophilum</name>
    <dbReference type="NCBI Taxonomy" id="1705564"/>
    <lineage>
        <taxon>Archaea</taxon>
        <taxon>Methanobacteriati</taxon>
        <taxon>Methanobacteriota</taxon>
        <taxon>Stenosarchaea group</taxon>
        <taxon>Candidatus Methanofastidiosia</taxon>
        <taxon>Candidatus Methanofastidiosales</taxon>
        <taxon>Candidatus Methanofastidiosaceae</taxon>
        <taxon>Candidatus Methanofastidiosum</taxon>
    </lineage>
</organism>
<reference evidence="4 5" key="1">
    <citation type="journal article" date="2016" name="ISME J.">
        <title>Chasing the elusive Euryarchaeota class WSA2: genomes reveal a uniquely fastidious methyl-reducing methanogen.</title>
        <authorList>
            <person name="Nobu M.K."/>
            <person name="Narihiro T."/>
            <person name="Kuroda K."/>
            <person name="Mei R."/>
            <person name="Liu W.T."/>
        </authorList>
    </citation>
    <scope>NUCLEOTIDE SEQUENCE [LARGE SCALE GENOMIC DNA]</scope>
    <source>
        <strain evidence="1">B03fssc0709_Meth_Bin005</strain>
        <strain evidence="2">B15fssc0709_Meth_Bin003</strain>
        <strain evidence="3">BMIXfssc0709_Meth_Bin006</strain>
    </source>
</reference>
<dbReference type="EMBL" id="LNGE01000041">
    <property type="protein sequence ID" value="KYC44819.1"/>
    <property type="molecule type" value="Genomic_DNA"/>
</dbReference>
<gene>
    <name evidence="1" type="ORF">APG10_01402</name>
    <name evidence="2" type="ORF">APG11_00014</name>
    <name evidence="3" type="ORF">APG12_00013</name>
</gene>
<sequence length="69" mass="7945">MMDKIELAKRIILNPKIITGKPIIRGTRLSVHYILKLLSDGYTLDEILEEYKDLKKEDIIACLLFASIL</sequence>
<proteinExistence type="predicted"/>
<name>A0A150J298_9EURY</name>